<accession>A0P4V4</accession>
<dbReference type="InterPro" id="IPR050553">
    <property type="entry name" value="Thioredoxin_ResA/DsbE_sf"/>
</dbReference>
<evidence type="ECO:0000313" key="4">
    <source>
        <dbReference type="Proteomes" id="UP000054262"/>
    </source>
</evidence>
<dbReference type="SUPFAM" id="SSF52833">
    <property type="entry name" value="Thioredoxin-like"/>
    <property type="match status" value="1"/>
</dbReference>
<dbReference type="AlphaFoldDB" id="A0P4V4"/>
<dbReference type="CDD" id="cd02966">
    <property type="entry name" value="TlpA_like_family"/>
    <property type="match status" value="1"/>
</dbReference>
<dbReference type="InterPro" id="IPR013766">
    <property type="entry name" value="Thioredoxin_domain"/>
</dbReference>
<proteinExistence type="predicted"/>
<keyword evidence="4" id="KW-1185">Reference proteome</keyword>
<dbReference type="InterPro" id="IPR036249">
    <property type="entry name" value="Thioredoxin-like_sf"/>
</dbReference>
<dbReference type="Pfam" id="PF00578">
    <property type="entry name" value="AhpC-TSA"/>
    <property type="match status" value="1"/>
</dbReference>
<evidence type="ECO:0000313" key="3">
    <source>
        <dbReference type="EMBL" id="EAV46564.1"/>
    </source>
</evidence>
<name>A0P4V4_9PROT</name>
<dbReference type="InterPro" id="IPR017937">
    <property type="entry name" value="Thioredoxin_CS"/>
</dbReference>
<comment type="caution">
    <text evidence="3">The sequence shown here is derived from an EMBL/GenBank/DDBJ whole genome shotgun (WGS) entry which is preliminary data.</text>
</comment>
<keyword evidence="1" id="KW-0676">Redox-active center</keyword>
<dbReference type="InterPro" id="IPR000866">
    <property type="entry name" value="AhpC/TSA"/>
</dbReference>
<reference evidence="3 4" key="1">
    <citation type="submission" date="2006-11" db="EMBL/GenBank/DDBJ databases">
        <authorList>
            <person name="Giovannoni S."/>
            <person name="Vergin K."/>
            <person name="Ferriera S."/>
            <person name="Johnson J."/>
            <person name="Kravitz S."/>
            <person name="Beeson K."/>
            <person name="Sutton G."/>
            <person name="Rogers Y.-H."/>
            <person name="Friedman R."/>
            <person name="Frazier M."/>
            <person name="Venter J.C."/>
        </authorList>
    </citation>
    <scope>NUCLEOTIDE SEQUENCE [LARGE SCALE GENOMIC DNA]</scope>
    <source>
        <strain evidence="3 4">HTCC2181</strain>
    </source>
</reference>
<organism evidence="3 4">
    <name type="scientific">Methylophilales bacterium HTCC2181</name>
    <dbReference type="NCBI Taxonomy" id="383631"/>
    <lineage>
        <taxon>Bacteria</taxon>
        <taxon>Pseudomonadati</taxon>
        <taxon>Pseudomonadota</taxon>
        <taxon>Betaproteobacteria</taxon>
        <taxon>Nitrosomonadales</taxon>
        <taxon>OM43 clade</taxon>
    </lineage>
</organism>
<dbReference type="PANTHER" id="PTHR42852">
    <property type="entry name" value="THIOL:DISULFIDE INTERCHANGE PROTEIN DSBE"/>
    <property type="match status" value="1"/>
</dbReference>
<dbReference type="GO" id="GO:0016209">
    <property type="term" value="F:antioxidant activity"/>
    <property type="evidence" value="ECO:0007669"/>
    <property type="project" value="InterPro"/>
</dbReference>
<dbReference type="OrthoDB" id="9811352at2"/>
<gene>
    <name evidence="3" type="ORF">MB2181_00785</name>
</gene>
<evidence type="ECO:0000259" key="2">
    <source>
        <dbReference type="PROSITE" id="PS51352"/>
    </source>
</evidence>
<evidence type="ECO:0000256" key="1">
    <source>
        <dbReference type="ARBA" id="ARBA00023284"/>
    </source>
</evidence>
<dbReference type="PROSITE" id="PS51352">
    <property type="entry name" value="THIOREDOXIN_2"/>
    <property type="match status" value="1"/>
</dbReference>
<dbReference type="EMBL" id="AAUX01000001">
    <property type="protein sequence ID" value="EAV46564.1"/>
    <property type="molecule type" value="Genomic_DNA"/>
</dbReference>
<protein>
    <submittedName>
        <fullName evidence="3">Thioredoxin</fullName>
    </submittedName>
</protein>
<feature type="domain" description="Thioredoxin" evidence="2">
    <location>
        <begin position="32"/>
        <end position="170"/>
    </location>
</feature>
<dbReference type="Gene3D" id="3.40.30.10">
    <property type="entry name" value="Glutaredoxin"/>
    <property type="match status" value="1"/>
</dbReference>
<dbReference type="Proteomes" id="UP000054262">
    <property type="component" value="Unassembled WGS sequence"/>
</dbReference>
<sequence length="170" mass="19111">MTIRKLLLIVIVASLSLVSGFLFHTKSLEGTDPESSALFNMSLMNLEKKLVPINTYKGDWLVMNFWATWCAPCREEIPELNEFYKNTEVQLIGIAIDDIDDVIKFQDEIPIHYPSLVLNDIDGVNLAKSLGNKRGVLPFTVIIAPDGSVNNRFYGKVKIPELNQSLSNIK</sequence>
<dbReference type="PROSITE" id="PS00194">
    <property type="entry name" value="THIOREDOXIN_1"/>
    <property type="match status" value="1"/>
</dbReference>
<dbReference type="PANTHER" id="PTHR42852:SF13">
    <property type="entry name" value="PROTEIN DIPZ"/>
    <property type="match status" value="1"/>
</dbReference>
<dbReference type="GO" id="GO:0015036">
    <property type="term" value="F:disulfide oxidoreductase activity"/>
    <property type="evidence" value="ECO:0007669"/>
    <property type="project" value="UniProtKB-ARBA"/>
</dbReference>